<name>A0ABX6P3N1_9BURK</name>
<proteinExistence type="predicted"/>
<feature type="region of interest" description="Disordered" evidence="1">
    <location>
        <begin position="67"/>
        <end position="93"/>
    </location>
</feature>
<keyword evidence="3" id="KW-1185">Reference proteome</keyword>
<dbReference type="EMBL" id="CP053418">
    <property type="protein sequence ID" value="QJW84655.1"/>
    <property type="molecule type" value="Genomic_DNA"/>
</dbReference>
<organism evidence="2 3">
    <name type="scientific">Ramlibacter terrae</name>
    <dbReference type="NCBI Taxonomy" id="2732511"/>
    <lineage>
        <taxon>Bacteria</taxon>
        <taxon>Pseudomonadati</taxon>
        <taxon>Pseudomonadota</taxon>
        <taxon>Betaproteobacteria</taxon>
        <taxon>Burkholderiales</taxon>
        <taxon>Comamonadaceae</taxon>
        <taxon>Ramlibacter</taxon>
    </lineage>
</organism>
<reference evidence="2 3" key="1">
    <citation type="submission" date="2020-05" db="EMBL/GenBank/DDBJ databases">
        <title>Ramlibacter rhizophilus sp. nov., isolated from rhizosphere soil of national flower Mugunghwa from South Korea.</title>
        <authorList>
            <person name="Zheng-Fei Y."/>
            <person name="Huan T."/>
        </authorList>
    </citation>
    <scope>NUCLEOTIDE SEQUENCE [LARGE SCALE GENOMIC DNA]</scope>
    <source>
        <strain evidence="2 3">H242</strain>
    </source>
</reference>
<dbReference type="Proteomes" id="UP000500826">
    <property type="component" value="Chromosome"/>
</dbReference>
<accession>A0ABX6P3N1</accession>
<feature type="compositionally biased region" description="Low complexity" evidence="1">
    <location>
        <begin position="81"/>
        <end position="93"/>
    </location>
</feature>
<sequence length="93" mass="9539">MVAGHTSANTGGSVVVDSLGRVEIVGNIVSGGDVAQVFDEEGTLLSETVTRSDEAGTVHIESEGQVYRAGSPTPPTTGWWRSAAPSARRPAST</sequence>
<evidence type="ECO:0000313" key="3">
    <source>
        <dbReference type="Proteomes" id="UP000500826"/>
    </source>
</evidence>
<evidence type="ECO:0000256" key="1">
    <source>
        <dbReference type="SAM" id="MobiDB-lite"/>
    </source>
</evidence>
<gene>
    <name evidence="2" type="ORF">HK414_16040</name>
</gene>
<evidence type="ECO:0000313" key="2">
    <source>
        <dbReference type="EMBL" id="QJW84655.1"/>
    </source>
</evidence>
<protein>
    <submittedName>
        <fullName evidence="2">Uncharacterized protein</fullName>
    </submittedName>
</protein>